<comment type="caution">
    <text evidence="1">The sequence shown here is derived from an EMBL/GenBank/DDBJ whole genome shotgun (WGS) entry which is preliminary data.</text>
</comment>
<reference evidence="1" key="1">
    <citation type="journal article" date="2019" name="bioRxiv">
        <title>The Genome of the Zebra Mussel, Dreissena polymorpha: A Resource for Invasive Species Research.</title>
        <authorList>
            <person name="McCartney M.A."/>
            <person name="Auch B."/>
            <person name="Kono T."/>
            <person name="Mallez S."/>
            <person name="Zhang Y."/>
            <person name="Obille A."/>
            <person name="Becker A."/>
            <person name="Abrahante J.E."/>
            <person name="Garbe J."/>
            <person name="Badalamenti J.P."/>
            <person name="Herman A."/>
            <person name="Mangelson H."/>
            <person name="Liachko I."/>
            <person name="Sullivan S."/>
            <person name="Sone E.D."/>
            <person name="Koren S."/>
            <person name="Silverstein K.A.T."/>
            <person name="Beckman K.B."/>
            <person name="Gohl D.M."/>
        </authorList>
    </citation>
    <scope>NUCLEOTIDE SEQUENCE</scope>
    <source>
        <strain evidence="1">Duluth1</strain>
        <tissue evidence="1">Whole animal</tissue>
    </source>
</reference>
<sequence>MYLFSVQYCVHHSKQYVYLEIVHGDKALQRSIHYDATGTVPCVTMQVSAAVAMGIWSGCAQQDRARCMQIH</sequence>
<dbReference type="Proteomes" id="UP000828390">
    <property type="component" value="Unassembled WGS sequence"/>
</dbReference>
<gene>
    <name evidence="1" type="ORF">DPMN_133680</name>
</gene>
<evidence type="ECO:0000313" key="2">
    <source>
        <dbReference type="Proteomes" id="UP000828390"/>
    </source>
</evidence>
<dbReference type="EMBL" id="JAIWYP010000006">
    <property type="protein sequence ID" value="KAH3805377.1"/>
    <property type="molecule type" value="Genomic_DNA"/>
</dbReference>
<protein>
    <submittedName>
        <fullName evidence="1">Uncharacterized protein</fullName>
    </submittedName>
</protein>
<reference evidence="1" key="2">
    <citation type="submission" date="2020-11" db="EMBL/GenBank/DDBJ databases">
        <authorList>
            <person name="McCartney M.A."/>
            <person name="Auch B."/>
            <person name="Kono T."/>
            <person name="Mallez S."/>
            <person name="Becker A."/>
            <person name="Gohl D.M."/>
            <person name="Silverstein K.A.T."/>
            <person name="Koren S."/>
            <person name="Bechman K.B."/>
            <person name="Herman A."/>
            <person name="Abrahante J.E."/>
            <person name="Garbe J."/>
        </authorList>
    </citation>
    <scope>NUCLEOTIDE SEQUENCE</scope>
    <source>
        <strain evidence="1">Duluth1</strain>
        <tissue evidence="1">Whole animal</tissue>
    </source>
</reference>
<accession>A0A9D4FVT8</accession>
<keyword evidence="2" id="KW-1185">Reference proteome</keyword>
<dbReference type="AlphaFoldDB" id="A0A9D4FVT8"/>
<proteinExistence type="predicted"/>
<name>A0A9D4FVT8_DREPO</name>
<organism evidence="1 2">
    <name type="scientific">Dreissena polymorpha</name>
    <name type="common">Zebra mussel</name>
    <name type="synonym">Mytilus polymorpha</name>
    <dbReference type="NCBI Taxonomy" id="45954"/>
    <lineage>
        <taxon>Eukaryota</taxon>
        <taxon>Metazoa</taxon>
        <taxon>Spiralia</taxon>
        <taxon>Lophotrochozoa</taxon>
        <taxon>Mollusca</taxon>
        <taxon>Bivalvia</taxon>
        <taxon>Autobranchia</taxon>
        <taxon>Heteroconchia</taxon>
        <taxon>Euheterodonta</taxon>
        <taxon>Imparidentia</taxon>
        <taxon>Neoheterodontei</taxon>
        <taxon>Myida</taxon>
        <taxon>Dreissenoidea</taxon>
        <taxon>Dreissenidae</taxon>
        <taxon>Dreissena</taxon>
    </lineage>
</organism>
<evidence type="ECO:0000313" key="1">
    <source>
        <dbReference type="EMBL" id="KAH3805377.1"/>
    </source>
</evidence>